<dbReference type="InterPro" id="IPR036095">
    <property type="entry name" value="PTS_EIIB-like_sf"/>
</dbReference>
<dbReference type="GO" id="GO:0008982">
    <property type="term" value="F:protein-N(PI)-phosphohistidine-sugar phosphotransferase activity"/>
    <property type="evidence" value="ECO:0007669"/>
    <property type="project" value="InterPro"/>
</dbReference>
<evidence type="ECO:0000313" key="4">
    <source>
        <dbReference type="Proteomes" id="UP000196560"/>
    </source>
</evidence>
<keyword evidence="3" id="KW-0813">Transport</keyword>
<dbReference type="InterPro" id="IPR003501">
    <property type="entry name" value="PTS_EIIB_2/3"/>
</dbReference>
<keyword evidence="3" id="KW-0762">Sugar transport</keyword>
<comment type="caution">
    <text evidence="3">The sequence shown here is derived from an EMBL/GenBank/DDBJ whole genome shotgun (WGS) entry which is preliminary data.</text>
</comment>
<evidence type="ECO:0000259" key="2">
    <source>
        <dbReference type="PROSITE" id="PS51099"/>
    </source>
</evidence>
<dbReference type="SUPFAM" id="SSF52794">
    <property type="entry name" value="PTS system IIB component-like"/>
    <property type="match status" value="1"/>
</dbReference>
<name>A0A1Y3U0N8_9ACTN</name>
<dbReference type="InterPro" id="IPR013011">
    <property type="entry name" value="PTS_EIIB_2"/>
</dbReference>
<dbReference type="Proteomes" id="UP000196560">
    <property type="component" value="Unassembled WGS sequence"/>
</dbReference>
<evidence type="ECO:0000313" key="3">
    <source>
        <dbReference type="EMBL" id="OUN42333.1"/>
    </source>
</evidence>
<keyword evidence="1" id="KW-0808">Transferase</keyword>
<dbReference type="RefSeq" id="WP_087186698.1">
    <property type="nucleotide sequence ID" value="NZ_NFHO01000008.1"/>
</dbReference>
<dbReference type="Pfam" id="PF02302">
    <property type="entry name" value="PTS_IIB"/>
    <property type="match status" value="1"/>
</dbReference>
<dbReference type="EMBL" id="NFHO01000008">
    <property type="protein sequence ID" value="OUN42333.1"/>
    <property type="molecule type" value="Genomic_DNA"/>
</dbReference>
<protein>
    <submittedName>
        <fullName evidence="3">PTS sugar transporter subunit IIB</fullName>
    </submittedName>
</protein>
<dbReference type="Gene3D" id="3.40.50.2300">
    <property type="match status" value="1"/>
</dbReference>
<keyword evidence="4" id="KW-1185">Reference proteome</keyword>
<accession>A0A1Y3U0N8</accession>
<reference evidence="4" key="1">
    <citation type="submission" date="2017-04" db="EMBL/GenBank/DDBJ databases">
        <title>Function of individual gut microbiota members based on whole genome sequencing of pure cultures obtained from chicken caecum.</title>
        <authorList>
            <person name="Medvecky M."/>
            <person name="Cejkova D."/>
            <person name="Polansky O."/>
            <person name="Karasova D."/>
            <person name="Kubasova T."/>
            <person name="Cizek A."/>
            <person name="Rychlik I."/>
        </authorList>
    </citation>
    <scope>NUCLEOTIDE SEQUENCE [LARGE SCALE GENOMIC DNA]</scope>
    <source>
        <strain evidence="4">An70</strain>
    </source>
</reference>
<dbReference type="PROSITE" id="PS51099">
    <property type="entry name" value="PTS_EIIB_TYPE_2"/>
    <property type="match status" value="1"/>
</dbReference>
<dbReference type="AlphaFoldDB" id="A0A1Y3U0N8"/>
<proteinExistence type="predicted"/>
<feature type="domain" description="PTS EIIB type-2" evidence="2">
    <location>
        <begin position="4"/>
        <end position="94"/>
    </location>
</feature>
<dbReference type="GO" id="GO:0009401">
    <property type="term" value="P:phosphoenolpyruvate-dependent sugar phosphotransferase system"/>
    <property type="evidence" value="ECO:0007669"/>
    <property type="project" value="InterPro"/>
</dbReference>
<evidence type="ECO:0000256" key="1">
    <source>
        <dbReference type="ARBA" id="ARBA00022679"/>
    </source>
</evidence>
<gene>
    <name evidence="3" type="ORF">B5G21_07675</name>
</gene>
<dbReference type="CDD" id="cd05566">
    <property type="entry name" value="PTS_IIB_galactitol"/>
    <property type="match status" value="1"/>
</dbReference>
<organism evidence="3 4">
    <name type="scientific">Enorma massiliensis</name>
    <dbReference type="NCBI Taxonomy" id="1472761"/>
    <lineage>
        <taxon>Bacteria</taxon>
        <taxon>Bacillati</taxon>
        <taxon>Actinomycetota</taxon>
        <taxon>Coriobacteriia</taxon>
        <taxon>Coriobacteriales</taxon>
        <taxon>Coriobacteriaceae</taxon>
        <taxon>Enorma</taxon>
    </lineage>
</organism>
<sequence>MAKKKVLFVCATGIATSTVVEEKVIEYCKEHGIDFDYDQRNVSSIPQIADDFDLIVATTQVAYKVNAPVINAIPILTGFGADKVLEEIAEALKA</sequence>